<reference evidence="1 2" key="1">
    <citation type="submission" date="2024-01" db="EMBL/GenBank/DDBJ databases">
        <title>Complete genome of Cladobotryum mycophilum ATHUM6906.</title>
        <authorList>
            <person name="Christinaki A.C."/>
            <person name="Myridakis A.I."/>
            <person name="Kouvelis V.N."/>
        </authorList>
    </citation>
    <scope>NUCLEOTIDE SEQUENCE [LARGE SCALE GENOMIC DNA]</scope>
    <source>
        <strain evidence="1 2">ATHUM6906</strain>
    </source>
</reference>
<evidence type="ECO:0000313" key="2">
    <source>
        <dbReference type="Proteomes" id="UP001338125"/>
    </source>
</evidence>
<organism evidence="1 2">
    <name type="scientific">Cladobotryum mycophilum</name>
    <dbReference type="NCBI Taxonomy" id="491253"/>
    <lineage>
        <taxon>Eukaryota</taxon>
        <taxon>Fungi</taxon>
        <taxon>Dikarya</taxon>
        <taxon>Ascomycota</taxon>
        <taxon>Pezizomycotina</taxon>
        <taxon>Sordariomycetes</taxon>
        <taxon>Hypocreomycetidae</taxon>
        <taxon>Hypocreales</taxon>
        <taxon>Hypocreaceae</taxon>
        <taxon>Cladobotryum</taxon>
    </lineage>
</organism>
<evidence type="ECO:0000313" key="1">
    <source>
        <dbReference type="EMBL" id="KAK5991427.1"/>
    </source>
</evidence>
<dbReference type="EMBL" id="JAVFKD010000014">
    <property type="protein sequence ID" value="KAK5991427.1"/>
    <property type="molecule type" value="Genomic_DNA"/>
</dbReference>
<proteinExistence type="predicted"/>
<sequence>MTDRPHRRVSQLHPLSALSVKISTLQPRLQPLPQLWPFIIRQTKPGRVSTFAVDNHVFSMRIKYIASDDLRDCFSSSPIIAQPTSILRCSGENAWKLKIPAGSDDASFAGPESTA</sequence>
<accession>A0ABR0SHV6</accession>
<protein>
    <submittedName>
        <fullName evidence="1">Uncharacterized protein</fullName>
    </submittedName>
</protein>
<keyword evidence="2" id="KW-1185">Reference proteome</keyword>
<gene>
    <name evidence="1" type="ORF">PT974_09709</name>
</gene>
<name>A0ABR0SHV6_9HYPO</name>
<comment type="caution">
    <text evidence="1">The sequence shown here is derived from an EMBL/GenBank/DDBJ whole genome shotgun (WGS) entry which is preliminary data.</text>
</comment>
<dbReference type="Proteomes" id="UP001338125">
    <property type="component" value="Unassembled WGS sequence"/>
</dbReference>